<organism evidence="1">
    <name type="scientific">freshwater metagenome</name>
    <dbReference type="NCBI Taxonomy" id="449393"/>
    <lineage>
        <taxon>unclassified sequences</taxon>
        <taxon>metagenomes</taxon>
        <taxon>ecological metagenomes</taxon>
    </lineage>
</organism>
<dbReference type="EMBL" id="CAEZXS010000179">
    <property type="protein sequence ID" value="CAB4708576.1"/>
    <property type="molecule type" value="Genomic_DNA"/>
</dbReference>
<proteinExistence type="predicted"/>
<name>A0A6J6QCT2_9ZZZZ</name>
<reference evidence="1" key="1">
    <citation type="submission" date="2020-05" db="EMBL/GenBank/DDBJ databases">
        <authorList>
            <person name="Chiriac C."/>
            <person name="Salcher M."/>
            <person name="Ghai R."/>
            <person name="Kavagutti S V."/>
        </authorList>
    </citation>
    <scope>NUCLEOTIDE SEQUENCE</scope>
</reference>
<protein>
    <submittedName>
        <fullName evidence="1">Unannotated protein</fullName>
    </submittedName>
</protein>
<gene>
    <name evidence="1" type="ORF">UFOPK2582_01307</name>
</gene>
<sequence>MQYGANEQTRVLFAALPKLTECFKRAERFELAERFKVTECFKLAAHILGIGKHVNLEHPASIACGVGRVLPVDQENVNSFGVFKDQFSGNDHRSICRCGQVQLLLCRSFRQHLYPKLA</sequence>
<dbReference type="AlphaFoldDB" id="A0A6J6QCT2"/>
<accession>A0A6J6QCT2</accession>
<evidence type="ECO:0000313" key="1">
    <source>
        <dbReference type="EMBL" id="CAB4708576.1"/>
    </source>
</evidence>